<dbReference type="Proteomes" id="UP000186720">
    <property type="component" value="Unassembled WGS sequence"/>
</dbReference>
<name>A0A1Q5ZRV5_9SPHI</name>
<comment type="caution">
    <text evidence="1">The sequence shown here is derived from an EMBL/GenBank/DDBJ whole genome shotgun (WGS) entry which is preliminary data.</text>
</comment>
<evidence type="ECO:0000313" key="2">
    <source>
        <dbReference type="Proteomes" id="UP000186720"/>
    </source>
</evidence>
<gene>
    <name evidence="1" type="ORF">RG47T_5262</name>
</gene>
<sequence length="68" mass="8147">MKVRWGRKDKAMKQQIKRRVPITKDNDQWKLHQLFSDFTQKLDRLPDTAAVLRNRRRSAPQGIVPMVF</sequence>
<proteinExistence type="predicted"/>
<dbReference type="RefSeq" id="WP_139302444.1">
    <property type="nucleotide sequence ID" value="NZ_MPPL01000003.1"/>
</dbReference>
<reference evidence="1 2" key="1">
    <citation type="submission" date="2016-11" db="EMBL/GenBank/DDBJ databases">
        <title>Whole Genome Sequencing of Mucilaginibacter polytrichastri RG4-7(T) isolated from the moss sample.</title>
        <authorList>
            <person name="Li Y."/>
        </authorList>
    </citation>
    <scope>NUCLEOTIDE SEQUENCE [LARGE SCALE GENOMIC DNA]</scope>
    <source>
        <strain evidence="1 2">RG4-7</strain>
    </source>
</reference>
<protein>
    <submittedName>
        <fullName evidence="1">Uncharacterized protein</fullName>
    </submittedName>
</protein>
<keyword evidence="2" id="KW-1185">Reference proteome</keyword>
<dbReference type="AlphaFoldDB" id="A0A1Q5ZRV5"/>
<dbReference type="OrthoDB" id="799789at2"/>
<evidence type="ECO:0000313" key="1">
    <source>
        <dbReference type="EMBL" id="OKS84499.1"/>
    </source>
</evidence>
<dbReference type="STRING" id="1302689.RG47T_5262"/>
<accession>A0A1Q5ZRV5</accession>
<organism evidence="1 2">
    <name type="scientific">Mucilaginibacter polytrichastri</name>
    <dbReference type="NCBI Taxonomy" id="1302689"/>
    <lineage>
        <taxon>Bacteria</taxon>
        <taxon>Pseudomonadati</taxon>
        <taxon>Bacteroidota</taxon>
        <taxon>Sphingobacteriia</taxon>
        <taxon>Sphingobacteriales</taxon>
        <taxon>Sphingobacteriaceae</taxon>
        <taxon>Mucilaginibacter</taxon>
    </lineage>
</organism>
<dbReference type="EMBL" id="MPPL01000003">
    <property type="protein sequence ID" value="OKS84499.1"/>
    <property type="molecule type" value="Genomic_DNA"/>
</dbReference>